<keyword evidence="1" id="KW-0472">Membrane</keyword>
<accession>A0ABS4EAV5</accession>
<keyword evidence="3" id="KW-1185">Reference proteome</keyword>
<evidence type="ECO:0000313" key="2">
    <source>
        <dbReference type="EMBL" id="MBP1855053.1"/>
    </source>
</evidence>
<evidence type="ECO:0000256" key="1">
    <source>
        <dbReference type="SAM" id="Phobius"/>
    </source>
</evidence>
<keyword evidence="1" id="KW-0812">Transmembrane</keyword>
<dbReference type="Proteomes" id="UP000767291">
    <property type="component" value="Unassembled WGS sequence"/>
</dbReference>
<keyword evidence="1" id="KW-1133">Transmembrane helix</keyword>
<reference evidence="2 3" key="1">
    <citation type="submission" date="2021-03" db="EMBL/GenBank/DDBJ databases">
        <title>Genomic Encyclopedia of Type Strains, Phase IV (KMG-IV): sequencing the most valuable type-strain genomes for metagenomic binning, comparative biology and taxonomic classification.</title>
        <authorList>
            <person name="Goeker M."/>
        </authorList>
    </citation>
    <scope>NUCLEOTIDE SEQUENCE [LARGE SCALE GENOMIC DNA]</scope>
    <source>
        <strain evidence="2 3">DSM 1289</strain>
    </source>
</reference>
<comment type="caution">
    <text evidence="2">The sequence shown here is derived from an EMBL/GenBank/DDBJ whole genome shotgun (WGS) entry which is preliminary data.</text>
</comment>
<proteinExistence type="predicted"/>
<protein>
    <submittedName>
        <fullName evidence="2">Uncharacterized protein</fullName>
    </submittedName>
</protein>
<organism evidence="2 3">
    <name type="scientific">Metaclostridioides mangenotii</name>
    <dbReference type="NCBI Taxonomy" id="1540"/>
    <lineage>
        <taxon>Bacteria</taxon>
        <taxon>Bacillati</taxon>
        <taxon>Bacillota</taxon>
        <taxon>Clostridia</taxon>
        <taxon>Peptostreptococcales</taxon>
        <taxon>Peptostreptococcaceae</taxon>
        <taxon>Metaclostridioides</taxon>
    </lineage>
</organism>
<gene>
    <name evidence="2" type="ORF">J2Z43_001446</name>
</gene>
<dbReference type="EMBL" id="JAGGJX010000002">
    <property type="protein sequence ID" value="MBP1855053.1"/>
    <property type="molecule type" value="Genomic_DNA"/>
</dbReference>
<name>A0ABS4EAV5_9FIRM</name>
<evidence type="ECO:0000313" key="3">
    <source>
        <dbReference type="Proteomes" id="UP000767291"/>
    </source>
</evidence>
<sequence length="138" mass="16178">MKICKEVLVINKNRFLLISLISLLFIIFGTLFYLNNGAIVFTGESSNWAAKYTVQKNDIRNLEVIYKDKIKKGEEIKYICKIIENGDEITRIEDSLTEFNDKIIGKSNIEDHLNKKNNKYLVIIEWNNKTEKISLFRK</sequence>
<feature type="transmembrane region" description="Helical" evidence="1">
    <location>
        <begin position="15"/>
        <end position="34"/>
    </location>
</feature>